<organism evidence="1 2">
    <name type="scientific">Myxococcus llanfairpwllgwyngyllgogerychwyrndrobwllllantysiliogogogochensis</name>
    <dbReference type="NCBI Taxonomy" id="2590453"/>
    <lineage>
        <taxon>Bacteria</taxon>
        <taxon>Pseudomonadati</taxon>
        <taxon>Myxococcota</taxon>
        <taxon>Myxococcia</taxon>
        <taxon>Myxococcales</taxon>
        <taxon>Cystobacterineae</taxon>
        <taxon>Myxococcaceae</taxon>
        <taxon>Myxococcus</taxon>
    </lineage>
</organism>
<accession>A0A540WXF0</accession>
<name>A0A540WXF0_9BACT</name>
<proteinExistence type="predicted"/>
<keyword evidence="2" id="KW-1185">Reference proteome</keyword>
<dbReference type="OrthoDB" id="5485202at2"/>
<dbReference type="SUPFAM" id="SSF101898">
    <property type="entry name" value="NHL repeat"/>
    <property type="match status" value="1"/>
</dbReference>
<gene>
    <name evidence="1" type="ORF">FJV41_22480</name>
</gene>
<protein>
    <recommendedName>
        <fullName evidence="3">Lipoprotein</fullName>
    </recommendedName>
</protein>
<reference evidence="1 2" key="1">
    <citation type="submission" date="2019-06" db="EMBL/GenBank/DDBJ databases">
        <authorList>
            <person name="Livingstone P."/>
            <person name="Whitworth D."/>
        </authorList>
    </citation>
    <scope>NUCLEOTIDE SEQUENCE [LARGE SCALE GENOMIC DNA]</scope>
    <source>
        <strain evidence="1 2">AM401</strain>
    </source>
</reference>
<evidence type="ECO:0000313" key="2">
    <source>
        <dbReference type="Proteomes" id="UP000315369"/>
    </source>
</evidence>
<sequence>MLHGARGRRACQALALLVMACQQSEAVGPSPSVESPPAVVRAPQAGPLTGRTRWLRALTGAGRESAVGLAHDARGNLVLALDSEDAVADLFGPLLVPASGTAAPKTFGVAKYGTGGERMWSVSLPGFAEVVTVSSRGHVFVAGRNPAGADLGGGPLPAGRFLLKLGREGDFVWARSLVSLGVSPDFVLQRAEVDLLGNVVLAGTLPDAKLGGVAALVKVDARGGYLWTYAHPEPGAATGVAADREGSLYVTGLLHPPRSPVTLDAQPFLLKLDPRGRPLWERRLDTASGGATGVAVHGDRVLVTGAFSEPLTFEGKTHGVEPGGSEAFVAAFDREGTPRWSRAFGFQGLGIAMDEHDGAVVVGRYAHGDDLGAGAMVGAPGSTLNLFMVKLDRVDGGVRWARGFAMAPSGVGEVSEERFFVSSSKKGASALLGTRLSTMEFGTGALGEPGGGGRELFLGGFEP</sequence>
<comment type="caution">
    <text evidence="1">The sequence shown here is derived from an EMBL/GenBank/DDBJ whole genome shotgun (WGS) entry which is preliminary data.</text>
</comment>
<dbReference type="Proteomes" id="UP000315369">
    <property type="component" value="Unassembled WGS sequence"/>
</dbReference>
<dbReference type="AlphaFoldDB" id="A0A540WXF0"/>
<dbReference type="PROSITE" id="PS51257">
    <property type="entry name" value="PROKAR_LIPOPROTEIN"/>
    <property type="match status" value="1"/>
</dbReference>
<evidence type="ECO:0000313" key="1">
    <source>
        <dbReference type="EMBL" id="TQF13685.1"/>
    </source>
</evidence>
<evidence type="ECO:0008006" key="3">
    <source>
        <dbReference type="Google" id="ProtNLM"/>
    </source>
</evidence>
<dbReference type="EMBL" id="VIFM01000091">
    <property type="protein sequence ID" value="TQF13685.1"/>
    <property type="molecule type" value="Genomic_DNA"/>
</dbReference>